<dbReference type="Pfam" id="PF00090">
    <property type="entry name" value="TSP_1"/>
    <property type="match status" value="5"/>
</dbReference>
<dbReference type="Gene3D" id="3.30.1680.10">
    <property type="entry name" value="ligand-binding face of the semaphorins, domain 2"/>
    <property type="match status" value="1"/>
</dbReference>
<evidence type="ECO:0000313" key="15">
    <source>
        <dbReference type="RefSeq" id="NP_001164716.1"/>
    </source>
</evidence>
<dbReference type="RefSeq" id="NP_001164716.1">
    <property type="nucleotide sequence ID" value="NM_001171245.1"/>
</dbReference>
<dbReference type="GO" id="GO:0030335">
    <property type="term" value="P:positive regulation of cell migration"/>
    <property type="evidence" value="ECO:0007669"/>
    <property type="project" value="TreeGrafter"/>
</dbReference>
<reference evidence="15" key="2">
    <citation type="submission" date="2025-05" db="UniProtKB">
        <authorList>
            <consortium name="RefSeq"/>
        </authorList>
    </citation>
    <scope>IDENTIFICATION</scope>
</reference>
<keyword evidence="7 11" id="KW-0472">Membrane</keyword>
<dbReference type="Gene3D" id="2.130.10.10">
    <property type="entry name" value="YVTN repeat-like/Quinoprotein amine dehydrogenase"/>
    <property type="match status" value="2"/>
</dbReference>
<dbReference type="GeneID" id="100329102"/>
<dbReference type="SUPFAM" id="SSF82895">
    <property type="entry name" value="TSP-1 type 1 repeat"/>
    <property type="match status" value="5"/>
</dbReference>
<dbReference type="SMART" id="SM00423">
    <property type="entry name" value="PSI"/>
    <property type="match status" value="1"/>
</dbReference>
<dbReference type="InterPro" id="IPR027231">
    <property type="entry name" value="Semaphorin"/>
</dbReference>
<reference evidence="13" key="1">
    <citation type="submission" date="2009-11" db="EMBL/GenBank/DDBJ databases">
        <authorList>
            <person name="Freeman R.M.Jr."/>
            <person name="Wu M."/>
            <person name="Gerhart J."/>
        </authorList>
    </citation>
    <scope>NUCLEOTIDE SEQUENCE</scope>
</reference>
<dbReference type="KEGG" id="sko:100329102"/>
<feature type="domain" description="Sema" evidence="12">
    <location>
        <begin position="1"/>
        <end position="361"/>
    </location>
</feature>
<keyword evidence="14" id="KW-1185">Reference proteome</keyword>
<dbReference type="Pfam" id="PF01403">
    <property type="entry name" value="Sema"/>
    <property type="match status" value="1"/>
</dbReference>
<keyword evidence="6 11" id="KW-1133">Transmembrane helix</keyword>
<name>D2XNK8_SACKO</name>
<dbReference type="AlphaFoldDB" id="D2XNK8"/>
<evidence type="ECO:0000256" key="1">
    <source>
        <dbReference type="ARBA" id="ARBA00004167"/>
    </source>
</evidence>
<protein>
    <submittedName>
        <fullName evidence="13 15">Semaphorin 5A-like protein</fullName>
    </submittedName>
</protein>
<dbReference type="InterPro" id="IPR057563">
    <property type="entry name" value="Sema5A/B-like_TSP-1"/>
</dbReference>
<dbReference type="PANTHER" id="PTHR11036:SF79">
    <property type="entry name" value="SEMAPHORIN 5C, ISOFORM A"/>
    <property type="match status" value="1"/>
</dbReference>
<accession>D2XNK8</accession>
<dbReference type="Gene3D" id="2.20.100.10">
    <property type="entry name" value="Thrombospondin type-1 (TSP1) repeat"/>
    <property type="match status" value="5"/>
</dbReference>
<evidence type="ECO:0000256" key="8">
    <source>
        <dbReference type="ARBA" id="ARBA00023157"/>
    </source>
</evidence>
<keyword evidence="4" id="KW-0221">Differentiation</keyword>
<dbReference type="FunFam" id="2.20.100.10:FF:000001">
    <property type="entry name" value="semaphorin-5A isoform X1"/>
    <property type="match status" value="2"/>
</dbReference>
<dbReference type="Pfam" id="PF01437">
    <property type="entry name" value="PSI"/>
    <property type="match status" value="1"/>
</dbReference>
<dbReference type="GO" id="GO:0045499">
    <property type="term" value="F:chemorepellent activity"/>
    <property type="evidence" value="ECO:0007669"/>
    <property type="project" value="TreeGrafter"/>
</dbReference>
<keyword evidence="8" id="KW-1015">Disulfide bond</keyword>
<feature type="transmembrane region" description="Helical" evidence="11">
    <location>
        <begin position="834"/>
        <end position="859"/>
    </location>
</feature>
<proteinExistence type="evidence at transcript level"/>
<evidence type="ECO:0000313" key="13">
    <source>
        <dbReference type="EMBL" id="ADB22638.1"/>
    </source>
</evidence>
<dbReference type="PROSITE" id="PS51004">
    <property type="entry name" value="SEMA"/>
    <property type="match status" value="1"/>
</dbReference>
<dbReference type="SUPFAM" id="SSF103575">
    <property type="entry name" value="Plexin repeat"/>
    <property type="match status" value="1"/>
</dbReference>
<dbReference type="InterPro" id="IPR000884">
    <property type="entry name" value="TSP1_rpt"/>
</dbReference>
<dbReference type="EMBL" id="GU224229">
    <property type="protein sequence ID" value="ADB22638.1"/>
    <property type="molecule type" value="mRNA"/>
</dbReference>
<dbReference type="GO" id="GO:0071526">
    <property type="term" value="P:semaphorin-plexin signaling pathway"/>
    <property type="evidence" value="ECO:0007669"/>
    <property type="project" value="TreeGrafter"/>
</dbReference>
<dbReference type="PANTHER" id="PTHR11036">
    <property type="entry name" value="SEMAPHORIN"/>
    <property type="match status" value="1"/>
</dbReference>
<evidence type="ECO:0000256" key="10">
    <source>
        <dbReference type="PROSITE-ProRule" id="PRU00352"/>
    </source>
</evidence>
<dbReference type="GO" id="GO:0005886">
    <property type="term" value="C:plasma membrane"/>
    <property type="evidence" value="ECO:0007669"/>
    <property type="project" value="TreeGrafter"/>
</dbReference>
<comment type="caution">
    <text evidence="10">Lacks conserved residue(s) required for the propagation of feature annotation.</text>
</comment>
<dbReference type="Pfam" id="PF23260">
    <property type="entry name" value="TSP1_2"/>
    <property type="match status" value="1"/>
</dbReference>
<dbReference type="PROSITE" id="PS50092">
    <property type="entry name" value="TSP1"/>
    <property type="match status" value="5"/>
</dbReference>
<evidence type="ECO:0000259" key="12">
    <source>
        <dbReference type="PROSITE" id="PS51004"/>
    </source>
</evidence>
<dbReference type="InterPro" id="IPR036383">
    <property type="entry name" value="TSP1_rpt_sf"/>
</dbReference>
<dbReference type="SMART" id="SM00630">
    <property type="entry name" value="Sema"/>
    <property type="match status" value="1"/>
</dbReference>
<keyword evidence="2 11" id="KW-0812">Transmembrane</keyword>
<dbReference type="Proteomes" id="UP000694865">
    <property type="component" value="Unplaced"/>
</dbReference>
<evidence type="ECO:0000256" key="7">
    <source>
        <dbReference type="ARBA" id="ARBA00023136"/>
    </source>
</evidence>
<keyword evidence="9" id="KW-0325">Glycoprotein</keyword>
<evidence type="ECO:0000256" key="6">
    <source>
        <dbReference type="ARBA" id="ARBA00022989"/>
    </source>
</evidence>
<gene>
    <name evidence="15" type="primary">LOC100329102</name>
</gene>
<evidence type="ECO:0000256" key="4">
    <source>
        <dbReference type="ARBA" id="ARBA00022782"/>
    </source>
</evidence>
<sequence length="935" mass="106189">MCMSIELVLANGIIGRLETPDCGNRTEHSLKDKHNAVEWEADDTAVEECRIKGKSQNDCRNFIRVLLPWNQSLFVCGTYAFAPQCSWRPIPNFVSSYEIGSYIYFYFRETAVEYMNCGKTIYSRVARVCKNDSGGHFLLEDNWTTFTKARLNCSLPGEFPFYFDELQGTFYIEEENLTYAVFTTVKNSIHGSAVCVYDTKNIHDTFTGDFKYQENAQSAWVKINNPEPDFQCDTMGPDYGKPQQTVRKLEDARKYQLMDDAVQPTQAVPLYYEQKHDERFTDIVVDIVRGKHQTFHVMFIGTESGIIKKVSKPIGKTDSCVVEEIHPFDDGDLQPVKNIKLLSSQGALYVGSESGIMKISVHRCHTYSSKRRCLDAMDPYCGWDSKLGSLGQCVTYDESVNIAHWHQDMSSCPILHGIPVNGRFGNWSDWERCNKMHGDDTPCMCRKRQCNNPLPECGGKECKGDYIQVINCTVHGGWTKWSAWSGCSKTCGVEAVKTHQRSCTNPSPMYGGRECVGLDIEQMSCEYTPCPSVGEWSAWMDWTECSSKCNGGAQVRSRTCINGGQCPGSDIQYRACRQSPCLEEKKSSPWTVWSVFNKTDDGYYERRQKYTFKARVPIPQDLYYAGTKDEVRYCPNLNNPCVPPEERILSLNGTWSSWSPWSLCSTSCGSCSGLQLRERICQHPIDGSPVSDCEGAAWDSRVCKKQKCVVDAVMSCWSEWSECTVTCGGGIQERLRTCEYQPQGGGKMCENNTLEVKECNIQRCPGTDGWENWTKWSSCGPNNLQYRYRKCLVTFPPQGVCEGPQDDTKRCQYNAIPEMSYVSQCDDDRGKVHYSYLIISIFVTAFIVSLITFIIMMCYHKHKHITNQPTDDTYSEEYKELKFKEGIPNKGLRISVASSNGSNYYIPYLQYSSNMTVNQAEKKRSSYISSNCETL</sequence>
<comment type="subcellular location">
    <subcellularLocation>
        <location evidence="1">Membrane</location>
        <topology evidence="1">Single-pass membrane protein</topology>
    </subcellularLocation>
</comment>
<keyword evidence="5" id="KW-0524">Neurogenesis</keyword>
<dbReference type="SMART" id="SM00209">
    <property type="entry name" value="TSP1"/>
    <property type="match status" value="6"/>
</dbReference>
<dbReference type="PRINTS" id="PR01705">
    <property type="entry name" value="TSP1REPEAT"/>
</dbReference>
<dbReference type="InterPro" id="IPR016201">
    <property type="entry name" value="PSI"/>
</dbReference>
<organism evidence="13">
    <name type="scientific">Saccoglossus kowalevskii</name>
    <name type="common">Acorn worm</name>
    <dbReference type="NCBI Taxonomy" id="10224"/>
    <lineage>
        <taxon>Eukaryota</taxon>
        <taxon>Metazoa</taxon>
        <taxon>Hemichordata</taxon>
        <taxon>Enteropneusta</taxon>
        <taxon>Harrimaniidae</taxon>
        <taxon>Saccoglossus</taxon>
    </lineage>
</organism>
<dbReference type="InterPro" id="IPR015943">
    <property type="entry name" value="WD40/YVTN_repeat-like_dom_sf"/>
</dbReference>
<evidence type="ECO:0000256" key="9">
    <source>
        <dbReference type="ARBA" id="ARBA00023180"/>
    </source>
</evidence>
<keyword evidence="3" id="KW-0677">Repeat</keyword>
<dbReference type="OrthoDB" id="9988752at2759"/>
<evidence type="ECO:0000313" key="14">
    <source>
        <dbReference type="Proteomes" id="UP000694865"/>
    </source>
</evidence>
<dbReference type="GO" id="GO:0030215">
    <property type="term" value="F:semaphorin receptor binding"/>
    <property type="evidence" value="ECO:0007669"/>
    <property type="project" value="InterPro"/>
</dbReference>
<dbReference type="SUPFAM" id="SSF101912">
    <property type="entry name" value="Sema domain"/>
    <property type="match status" value="1"/>
</dbReference>
<dbReference type="FunFam" id="2.20.100.10:FF:000021">
    <property type="entry name" value="semaphorin-5B isoform X1"/>
    <property type="match status" value="1"/>
</dbReference>
<dbReference type="InterPro" id="IPR002165">
    <property type="entry name" value="Plexin_repeat"/>
</dbReference>
<evidence type="ECO:0000256" key="5">
    <source>
        <dbReference type="ARBA" id="ARBA00022902"/>
    </source>
</evidence>
<dbReference type="GO" id="GO:0007411">
    <property type="term" value="P:axon guidance"/>
    <property type="evidence" value="ECO:0007669"/>
    <property type="project" value="TreeGrafter"/>
</dbReference>
<evidence type="ECO:0000256" key="2">
    <source>
        <dbReference type="ARBA" id="ARBA00022692"/>
    </source>
</evidence>
<dbReference type="InterPro" id="IPR001627">
    <property type="entry name" value="Semap_dom"/>
</dbReference>
<dbReference type="InterPro" id="IPR036352">
    <property type="entry name" value="Semap_dom_sf"/>
</dbReference>
<evidence type="ECO:0000256" key="11">
    <source>
        <dbReference type="SAM" id="Phobius"/>
    </source>
</evidence>
<evidence type="ECO:0000256" key="3">
    <source>
        <dbReference type="ARBA" id="ARBA00022737"/>
    </source>
</evidence>